<evidence type="ECO:0000313" key="3">
    <source>
        <dbReference type="Proteomes" id="UP000244336"/>
    </source>
</evidence>
<dbReference type="EMBL" id="CM009755">
    <property type="protein sequence ID" value="PUZ46263.1"/>
    <property type="molecule type" value="Genomic_DNA"/>
</dbReference>
<reference evidence="2 3" key="1">
    <citation type="submission" date="2018-04" db="EMBL/GenBank/DDBJ databases">
        <title>WGS assembly of Panicum hallii var. hallii HAL2.</title>
        <authorList>
            <person name="Lovell J."/>
            <person name="Jenkins J."/>
            <person name="Lowry D."/>
            <person name="Mamidi S."/>
            <person name="Sreedasyam A."/>
            <person name="Weng X."/>
            <person name="Barry K."/>
            <person name="Bonette J."/>
            <person name="Campitelli B."/>
            <person name="Daum C."/>
            <person name="Gordon S."/>
            <person name="Gould B."/>
            <person name="Lipzen A."/>
            <person name="MacQueen A."/>
            <person name="Palacio-Mejia J."/>
            <person name="Plott C."/>
            <person name="Shakirov E."/>
            <person name="Shu S."/>
            <person name="Yoshinaga Y."/>
            <person name="Zane M."/>
            <person name="Rokhsar D."/>
            <person name="Grimwood J."/>
            <person name="Schmutz J."/>
            <person name="Juenger T."/>
        </authorList>
    </citation>
    <scope>NUCLEOTIDE SEQUENCE [LARGE SCALE GENOMIC DNA]</scope>
    <source>
        <strain evidence="3">cv. HAL2</strain>
    </source>
</reference>
<proteinExistence type="predicted"/>
<dbReference type="OrthoDB" id="696133at2759"/>
<evidence type="ECO:0000256" key="1">
    <source>
        <dbReference type="SAM" id="Coils"/>
    </source>
</evidence>
<keyword evidence="3" id="KW-1185">Reference proteome</keyword>
<gene>
    <name evidence="2" type="ORF">GQ55_7G043000</name>
</gene>
<sequence length="130" mass="14575">MESIIAQPVENGEEPKTCIEAVSHVLPKNSTFLGNVGLRIPLVSNKSRGGVSSQVQDLQFELENERIESAELCLQVEKQSQEMEKQSQEMEKQSQEIDSLKKSTAETNALLRQLISFNKDDFEGILIPEN</sequence>
<protein>
    <submittedName>
        <fullName evidence="2">Uncharacterized protein</fullName>
    </submittedName>
</protein>
<keyword evidence="1" id="KW-0175">Coiled coil</keyword>
<organism evidence="2 3">
    <name type="scientific">Panicum hallii var. hallii</name>
    <dbReference type="NCBI Taxonomy" id="1504633"/>
    <lineage>
        <taxon>Eukaryota</taxon>
        <taxon>Viridiplantae</taxon>
        <taxon>Streptophyta</taxon>
        <taxon>Embryophyta</taxon>
        <taxon>Tracheophyta</taxon>
        <taxon>Spermatophyta</taxon>
        <taxon>Magnoliopsida</taxon>
        <taxon>Liliopsida</taxon>
        <taxon>Poales</taxon>
        <taxon>Poaceae</taxon>
        <taxon>PACMAD clade</taxon>
        <taxon>Panicoideae</taxon>
        <taxon>Panicodae</taxon>
        <taxon>Paniceae</taxon>
        <taxon>Panicinae</taxon>
        <taxon>Panicum</taxon>
        <taxon>Panicum sect. Panicum</taxon>
    </lineage>
</organism>
<evidence type="ECO:0000313" key="2">
    <source>
        <dbReference type="EMBL" id="PUZ46263.1"/>
    </source>
</evidence>
<dbReference type="AlphaFoldDB" id="A0A2T7CSP3"/>
<feature type="coiled-coil region" evidence="1">
    <location>
        <begin position="69"/>
        <end position="103"/>
    </location>
</feature>
<accession>A0A2T7CSP3</accession>
<dbReference type="Proteomes" id="UP000244336">
    <property type="component" value="Chromosome 7"/>
</dbReference>
<dbReference type="Gramene" id="PUZ46263">
    <property type="protein sequence ID" value="PUZ46263"/>
    <property type="gene ID" value="GQ55_7G043000"/>
</dbReference>
<name>A0A2T7CSP3_9POAL</name>